<dbReference type="AlphaFoldDB" id="A0A385ACD7"/>
<evidence type="ECO:0000313" key="3">
    <source>
        <dbReference type="Proteomes" id="UP000257607"/>
    </source>
</evidence>
<gene>
    <name evidence="2" type="ORF">DT351_02730</name>
</gene>
<organism evidence="2 3">
    <name type="scientific">Latilactobacillus curvatus</name>
    <name type="common">Lactobacillus curvatus</name>
    <dbReference type="NCBI Taxonomy" id="28038"/>
    <lineage>
        <taxon>Bacteria</taxon>
        <taxon>Bacillati</taxon>
        <taxon>Bacillota</taxon>
        <taxon>Bacilli</taxon>
        <taxon>Lactobacillales</taxon>
        <taxon>Lactobacillaceae</taxon>
        <taxon>Latilactobacillus</taxon>
    </lineage>
</organism>
<dbReference type="Pfam" id="PF08818">
    <property type="entry name" value="DUF1801"/>
    <property type="match status" value="1"/>
</dbReference>
<reference evidence="2 3" key="1">
    <citation type="submission" date="2018-07" db="EMBL/GenBank/DDBJ databases">
        <title>Lactobacillus curvatus genome sequence.</title>
        <authorList>
            <person name="Prechtl R."/>
        </authorList>
    </citation>
    <scope>NUCLEOTIDE SEQUENCE [LARGE SCALE GENOMIC DNA]</scope>
    <source>
        <strain evidence="2 3">TMW 1.1928</strain>
    </source>
</reference>
<dbReference type="InterPro" id="IPR014922">
    <property type="entry name" value="YdhG-like"/>
</dbReference>
<dbReference type="RefSeq" id="WP_116843458.1">
    <property type="nucleotide sequence ID" value="NZ_CP031003.1"/>
</dbReference>
<accession>A0A385ACD7</accession>
<dbReference type="SUPFAM" id="SSF159888">
    <property type="entry name" value="YdhG-like"/>
    <property type="match status" value="1"/>
</dbReference>
<dbReference type="Gene3D" id="3.90.1150.200">
    <property type="match status" value="1"/>
</dbReference>
<protein>
    <recommendedName>
        <fullName evidence="1">YdhG-like domain-containing protein</fullName>
    </recommendedName>
</protein>
<evidence type="ECO:0000259" key="1">
    <source>
        <dbReference type="Pfam" id="PF08818"/>
    </source>
</evidence>
<evidence type="ECO:0000313" key="2">
    <source>
        <dbReference type="EMBL" id="AXN35332.1"/>
    </source>
</evidence>
<feature type="domain" description="YdhG-like" evidence="1">
    <location>
        <begin position="17"/>
        <end position="104"/>
    </location>
</feature>
<sequence>MTVIEQYNAGLTTDADRTLALAMHTILRAVLPDAEMKLAYGLVRYYQPKAICYFGINKRHIGFYPTNQPMAHFAKAVAPYQTGKGTLQFKKDVTALPIELIQTIASWQLEHVNK</sequence>
<name>A0A385ACD7_LATCU</name>
<proteinExistence type="predicted"/>
<dbReference type="Proteomes" id="UP000257607">
    <property type="component" value="Chromosome"/>
</dbReference>
<dbReference type="EMBL" id="CP031003">
    <property type="protein sequence ID" value="AXN35332.1"/>
    <property type="molecule type" value="Genomic_DNA"/>
</dbReference>